<sequence>MLIHHVSILVKDFAAAKAFYTPLMEVFGYKPLYDIPDTYTGYFHEKKGYAEGSFGLSPSRTDHANNQHIGFSAESREQVEAFHKRALELGAKCNGPPGLRPQYGPTYYASFVIDADGNNIEAVYLGDA</sequence>
<reference evidence="2" key="1">
    <citation type="submission" date="2016-04" db="EMBL/GenBank/DDBJ databases">
        <authorList>
            <person name="Evans L.H."/>
            <person name="Alamgir A."/>
            <person name="Owens N."/>
            <person name="Weber N.D."/>
            <person name="Virtaneva K."/>
            <person name="Barbian K."/>
            <person name="Babar A."/>
            <person name="Rosenke K."/>
        </authorList>
    </citation>
    <scope>NUCLEOTIDE SEQUENCE [LARGE SCALE GENOMIC DNA]</scope>
    <source>
        <strain evidence="2">CBS 101.48</strain>
    </source>
</reference>
<dbReference type="CDD" id="cd07262">
    <property type="entry name" value="VOC_like"/>
    <property type="match status" value="1"/>
</dbReference>
<dbReference type="Gene3D" id="3.10.180.10">
    <property type="entry name" value="2,3-Dihydroxybiphenyl 1,2-Dioxygenase, domain 1"/>
    <property type="match status" value="1"/>
</dbReference>
<dbReference type="Proteomes" id="UP000078561">
    <property type="component" value="Unassembled WGS sequence"/>
</dbReference>
<protein>
    <recommendedName>
        <fullName evidence="1">VOC domain-containing protein</fullName>
    </recommendedName>
</protein>
<dbReference type="Pfam" id="PF00903">
    <property type="entry name" value="Glyoxalase"/>
    <property type="match status" value="1"/>
</dbReference>
<dbReference type="PANTHER" id="PTHR35006:SF2">
    <property type="entry name" value="GLYOXALASE FAMILY PROTEIN (AFU_ORTHOLOGUE AFUA_5G14830)"/>
    <property type="match status" value="1"/>
</dbReference>
<dbReference type="AlphaFoldDB" id="A0A168NGE8"/>
<dbReference type="InterPro" id="IPR037523">
    <property type="entry name" value="VOC_core"/>
</dbReference>
<evidence type="ECO:0000313" key="2">
    <source>
        <dbReference type="EMBL" id="SAM00501.1"/>
    </source>
</evidence>
<proteinExistence type="predicted"/>
<name>A0A168NGE8_ABSGL</name>
<dbReference type="OrthoDB" id="10249419at2759"/>
<gene>
    <name evidence="2" type="primary">ABSGL_06189.1 scaffold 7705</name>
</gene>
<dbReference type="PROSITE" id="PS51819">
    <property type="entry name" value="VOC"/>
    <property type="match status" value="1"/>
</dbReference>
<dbReference type="InParanoid" id="A0A168NGE8"/>
<evidence type="ECO:0000313" key="3">
    <source>
        <dbReference type="Proteomes" id="UP000078561"/>
    </source>
</evidence>
<organism evidence="2">
    <name type="scientific">Absidia glauca</name>
    <name type="common">Pin mould</name>
    <dbReference type="NCBI Taxonomy" id="4829"/>
    <lineage>
        <taxon>Eukaryota</taxon>
        <taxon>Fungi</taxon>
        <taxon>Fungi incertae sedis</taxon>
        <taxon>Mucoromycota</taxon>
        <taxon>Mucoromycotina</taxon>
        <taxon>Mucoromycetes</taxon>
        <taxon>Mucorales</taxon>
        <taxon>Cunninghamellaceae</taxon>
        <taxon>Absidia</taxon>
    </lineage>
</organism>
<dbReference type="PANTHER" id="PTHR35006">
    <property type="entry name" value="GLYOXALASE FAMILY PROTEIN (AFU_ORTHOLOGUE AFUA_5G14830)"/>
    <property type="match status" value="1"/>
</dbReference>
<dbReference type="EMBL" id="LT553219">
    <property type="protein sequence ID" value="SAM00501.1"/>
    <property type="molecule type" value="Genomic_DNA"/>
</dbReference>
<accession>A0A168NGE8</accession>
<dbReference type="SUPFAM" id="SSF54593">
    <property type="entry name" value="Glyoxalase/Bleomycin resistance protein/Dihydroxybiphenyl dioxygenase"/>
    <property type="match status" value="1"/>
</dbReference>
<dbReference type="InterPro" id="IPR029068">
    <property type="entry name" value="Glyas_Bleomycin-R_OHBP_Dase"/>
</dbReference>
<evidence type="ECO:0000259" key="1">
    <source>
        <dbReference type="PROSITE" id="PS51819"/>
    </source>
</evidence>
<feature type="domain" description="VOC" evidence="1">
    <location>
        <begin position="2"/>
        <end position="125"/>
    </location>
</feature>
<dbReference type="OMA" id="IEVVCHQ"/>
<keyword evidence="3" id="KW-1185">Reference proteome</keyword>
<dbReference type="STRING" id="4829.A0A168NGE8"/>
<dbReference type="InterPro" id="IPR004360">
    <property type="entry name" value="Glyas_Fos-R_dOase_dom"/>
</dbReference>